<evidence type="ECO:0000256" key="1">
    <source>
        <dbReference type="SAM" id="MobiDB-lite"/>
    </source>
</evidence>
<dbReference type="Proteomes" id="UP000887565">
    <property type="component" value="Unplaced"/>
</dbReference>
<proteinExistence type="predicted"/>
<keyword evidence="2" id="KW-1185">Reference proteome</keyword>
<reference evidence="3" key="1">
    <citation type="submission" date="2022-11" db="UniProtKB">
        <authorList>
            <consortium name="WormBaseParasite"/>
        </authorList>
    </citation>
    <scope>IDENTIFICATION</scope>
</reference>
<dbReference type="AlphaFoldDB" id="A0A915JNQ9"/>
<sequence length="295" mass="31438">MSYQRGTAQRPLATPSDEIRCLQSEMARLAAHVARLMAQQSAPPRRNSMPSPTPLTRLQNAGDRPSGALLQMCSYHERCAHNNAYCLAQHPNSASPSTATATGASGCYFSAAVVLALTPLSALLPPPPKQAMLVNVNPSTTLKMTAVLRILGPDVARGVLEFITDGTIRTTPVDKILLDCEPSSPAVDAIRCAVEEASRNVSPTAVVAMSRTTTMKGAQTLAAIAQQQLVANAFRESLRTVNDDVSIIEELPYPTATIPQSLKIGVLDEVHLCGGLVIDFPGEDLVSSDDHDEEE</sequence>
<evidence type="ECO:0000313" key="2">
    <source>
        <dbReference type="Proteomes" id="UP000887565"/>
    </source>
</evidence>
<accession>A0A915JNQ9</accession>
<protein>
    <submittedName>
        <fullName evidence="3">Uncharacterized protein</fullName>
    </submittedName>
</protein>
<organism evidence="2 3">
    <name type="scientific">Romanomermis culicivorax</name>
    <name type="common">Nematode worm</name>
    <dbReference type="NCBI Taxonomy" id="13658"/>
    <lineage>
        <taxon>Eukaryota</taxon>
        <taxon>Metazoa</taxon>
        <taxon>Ecdysozoa</taxon>
        <taxon>Nematoda</taxon>
        <taxon>Enoplea</taxon>
        <taxon>Dorylaimia</taxon>
        <taxon>Mermithida</taxon>
        <taxon>Mermithoidea</taxon>
        <taxon>Mermithidae</taxon>
        <taxon>Romanomermis</taxon>
    </lineage>
</organism>
<feature type="compositionally biased region" description="Polar residues" evidence="1">
    <location>
        <begin position="38"/>
        <end position="59"/>
    </location>
</feature>
<dbReference type="WBParaSite" id="nRc.2.0.1.t27840-RA">
    <property type="protein sequence ID" value="nRc.2.0.1.t27840-RA"/>
    <property type="gene ID" value="nRc.2.0.1.g27840"/>
</dbReference>
<evidence type="ECO:0000313" key="3">
    <source>
        <dbReference type="WBParaSite" id="nRc.2.0.1.t27840-RA"/>
    </source>
</evidence>
<name>A0A915JNQ9_ROMCU</name>
<feature type="region of interest" description="Disordered" evidence="1">
    <location>
        <begin position="38"/>
        <end position="62"/>
    </location>
</feature>